<dbReference type="AlphaFoldDB" id="A0A1N6DT94"/>
<dbReference type="EMBL" id="FSRG01000003">
    <property type="protein sequence ID" value="SIN73917.1"/>
    <property type="molecule type" value="Genomic_DNA"/>
</dbReference>
<evidence type="ECO:0008006" key="3">
    <source>
        <dbReference type="Google" id="ProtNLM"/>
    </source>
</evidence>
<proteinExistence type="predicted"/>
<dbReference type="RefSeq" id="WP_175565970.1">
    <property type="nucleotide sequence ID" value="NZ_FSRG01000003.1"/>
</dbReference>
<protein>
    <recommendedName>
        <fullName evidence="3">Cysteine-rich KTR</fullName>
    </recommendedName>
</protein>
<accession>A0A1N6DT94</accession>
<evidence type="ECO:0000313" key="2">
    <source>
        <dbReference type="Proteomes" id="UP000184694"/>
    </source>
</evidence>
<gene>
    <name evidence="1" type="ORF">SAMN02745161_0457</name>
</gene>
<sequence>MEKKVRCPYCGKVFRCRIRSISGEGRVIDLTCPYCKEQLILKTDMITEAS</sequence>
<keyword evidence="2" id="KW-1185">Reference proteome</keyword>
<dbReference type="Proteomes" id="UP000184694">
    <property type="component" value="Unassembled WGS sequence"/>
</dbReference>
<reference evidence="2" key="1">
    <citation type="submission" date="2016-11" db="EMBL/GenBank/DDBJ databases">
        <authorList>
            <person name="Varghese N."/>
            <person name="Submissions S."/>
        </authorList>
    </citation>
    <scope>NUCLEOTIDE SEQUENCE [LARGE SCALE GENOMIC DNA]</scope>
    <source>
        <strain evidence="2">DSM 17456</strain>
    </source>
</reference>
<name>A0A1N6DT94_9BACT</name>
<evidence type="ECO:0000313" key="1">
    <source>
        <dbReference type="EMBL" id="SIN73917.1"/>
    </source>
</evidence>
<organism evidence="1 2">
    <name type="scientific">Halodesulfovibrio marinisediminis DSM 17456</name>
    <dbReference type="NCBI Taxonomy" id="1121457"/>
    <lineage>
        <taxon>Bacteria</taxon>
        <taxon>Pseudomonadati</taxon>
        <taxon>Thermodesulfobacteriota</taxon>
        <taxon>Desulfovibrionia</taxon>
        <taxon>Desulfovibrionales</taxon>
        <taxon>Desulfovibrionaceae</taxon>
        <taxon>Halodesulfovibrio</taxon>
    </lineage>
</organism>